<dbReference type="SUPFAM" id="SSF101473">
    <property type="entry name" value="DhaL-like"/>
    <property type="match status" value="1"/>
</dbReference>
<protein>
    <submittedName>
        <fullName evidence="2">Dihydroxyacetone kinase</fullName>
    </submittedName>
</protein>
<organism evidence="2 3">
    <name type="scientific">Butyricicoccus porcorum</name>
    <dbReference type="NCBI Taxonomy" id="1945634"/>
    <lineage>
        <taxon>Bacteria</taxon>
        <taxon>Bacillati</taxon>
        <taxon>Bacillota</taxon>
        <taxon>Clostridia</taxon>
        <taxon>Eubacteriales</taxon>
        <taxon>Butyricicoccaceae</taxon>
        <taxon>Butyricicoccus</taxon>
    </lineage>
</organism>
<keyword evidence="2" id="KW-0418">Kinase</keyword>
<reference evidence="2 3" key="1">
    <citation type="submission" date="2017-05" db="EMBL/GenBank/DDBJ databases">
        <title>Butyricicoccus porcorum sp. nov. a butyrate-producing bacterium from the swine intestinal tract.</title>
        <authorList>
            <person name="Trachsel J."/>
            <person name="Humphrey S."/>
            <person name="Allen H.K."/>
        </authorList>
    </citation>
    <scope>NUCLEOTIDE SEQUENCE [LARGE SCALE GENOMIC DNA]</scope>
    <source>
        <strain evidence="2">BB10</strain>
    </source>
</reference>
<dbReference type="Pfam" id="PF02734">
    <property type="entry name" value="Dak2"/>
    <property type="match status" value="1"/>
</dbReference>
<name>A0A252F3X7_9FIRM</name>
<dbReference type="Gene3D" id="1.25.40.340">
    <property type="match status" value="1"/>
</dbReference>
<dbReference type="RefSeq" id="WP_330395844.1">
    <property type="nucleotide sequence ID" value="NZ_CP178353.1"/>
</dbReference>
<keyword evidence="3" id="KW-1185">Reference proteome</keyword>
<accession>A0A252F3X7</accession>
<dbReference type="PANTHER" id="PTHR33434:SF4">
    <property type="entry name" value="PHOSPHATASE PROTEIN"/>
    <property type="match status" value="1"/>
</dbReference>
<dbReference type="InterPro" id="IPR050270">
    <property type="entry name" value="DegV_domain_contain"/>
</dbReference>
<dbReference type="EMBL" id="NHOC01000005">
    <property type="protein sequence ID" value="OUM20459.1"/>
    <property type="molecule type" value="Genomic_DNA"/>
</dbReference>
<dbReference type="InterPro" id="IPR004007">
    <property type="entry name" value="DhaL_dom"/>
</dbReference>
<proteinExistence type="predicted"/>
<dbReference type="InterPro" id="IPR033470">
    <property type="entry name" value="FakA-like_C"/>
</dbReference>
<gene>
    <name evidence="2" type="ORF">CBW42_06400</name>
</gene>
<evidence type="ECO:0000259" key="1">
    <source>
        <dbReference type="PROSITE" id="PS51480"/>
    </source>
</evidence>
<dbReference type="SMART" id="SM01120">
    <property type="entry name" value="Dak2"/>
    <property type="match status" value="1"/>
</dbReference>
<sequence>MSKLIDGQLFCAMVIEGALSIEEKKEEANELNVFPVPDGDTGTNMSLTMASAKNEVSKLAEPDLPAASAATASALLRGARGNSGVILSLLFRGMSKQLKKCKTAKGQDLALALHEGVQAAYKAVMKPAEGTILTVSRVAAQHVLELCQSNPDIDCGEVLRAAIDKGHEALAETTHQNPVLEKAGVVDAGGFGFLTILEGMYDAYNGIHKERKIAAEPEHAKTGATFSDIKDEDITFTYCTEFIAERRDKSRNVQRLRAFLDSIGDSLVVVDDDDIIKVHVHTDRPNEALEAGLKFGQLLTVKIENMRQQHSAKIVEEAAGLESKERKIAEPEKKYGFVSVAAGDGLVSVFKDLGVDEMVQGGQTMNPSTDDILHAIDAVPAEIVFVLPNNKNIIMAAEQAVPLCESKTVVIIPTKNIPQGISAMLSFDECAELDENREAMLDAAANVRSGQVTYAARNSDFDGKKIREGEYLSLFESKLCANSRKLDDAVKKLIREMTRKDCSFINIIYGADMTEEDAARVEKMAHKEAPDAEITIINGGQPVYYFILSAEG</sequence>
<dbReference type="GO" id="GO:0004371">
    <property type="term" value="F:glycerone kinase activity"/>
    <property type="evidence" value="ECO:0007669"/>
    <property type="project" value="InterPro"/>
</dbReference>
<dbReference type="Pfam" id="PF13684">
    <property type="entry name" value="FakA-like_C"/>
    <property type="match status" value="1"/>
</dbReference>
<dbReference type="PANTHER" id="PTHR33434">
    <property type="entry name" value="DEGV DOMAIN-CONTAINING PROTEIN DR_1986-RELATED"/>
    <property type="match status" value="1"/>
</dbReference>
<feature type="domain" description="DhaL" evidence="1">
    <location>
        <begin position="8"/>
        <end position="202"/>
    </location>
</feature>
<dbReference type="InterPro" id="IPR036117">
    <property type="entry name" value="DhaL_dom_sf"/>
</dbReference>
<evidence type="ECO:0000313" key="2">
    <source>
        <dbReference type="EMBL" id="OUM20459.1"/>
    </source>
</evidence>
<keyword evidence="2" id="KW-0808">Transferase</keyword>
<dbReference type="GO" id="GO:0006071">
    <property type="term" value="P:glycerol metabolic process"/>
    <property type="evidence" value="ECO:0007669"/>
    <property type="project" value="InterPro"/>
</dbReference>
<dbReference type="InterPro" id="IPR048394">
    <property type="entry name" value="FakA-like_M"/>
</dbReference>
<evidence type="ECO:0000313" key="3">
    <source>
        <dbReference type="Proteomes" id="UP000194903"/>
    </source>
</evidence>
<dbReference type="NCBIfam" id="TIGR03599">
    <property type="entry name" value="YloV"/>
    <property type="match status" value="1"/>
</dbReference>
<dbReference type="AlphaFoldDB" id="A0A252F3X7"/>
<dbReference type="InterPro" id="IPR019986">
    <property type="entry name" value="YloV-like"/>
</dbReference>
<dbReference type="SMART" id="SM01121">
    <property type="entry name" value="Dak1_2"/>
    <property type="match status" value="1"/>
</dbReference>
<comment type="caution">
    <text evidence="2">The sequence shown here is derived from an EMBL/GenBank/DDBJ whole genome shotgun (WGS) entry which is preliminary data.</text>
</comment>
<dbReference type="Pfam" id="PF21645">
    <property type="entry name" value="FakA-like_M"/>
    <property type="match status" value="1"/>
</dbReference>
<dbReference type="PROSITE" id="PS51480">
    <property type="entry name" value="DHAL"/>
    <property type="match status" value="1"/>
</dbReference>
<dbReference type="Proteomes" id="UP000194903">
    <property type="component" value="Unassembled WGS sequence"/>
</dbReference>